<dbReference type="EMBL" id="HBHX01033957">
    <property type="protein sequence ID" value="CAE0118191.1"/>
    <property type="molecule type" value="Transcribed_RNA"/>
</dbReference>
<proteinExistence type="predicted"/>
<dbReference type="AlphaFoldDB" id="A0A7S3AXY7"/>
<protein>
    <recommendedName>
        <fullName evidence="2">Sulfotransferase</fullName>
    </recommendedName>
</protein>
<organism evidence="1">
    <name type="scientific">Haptolina ericina</name>
    <dbReference type="NCBI Taxonomy" id="156174"/>
    <lineage>
        <taxon>Eukaryota</taxon>
        <taxon>Haptista</taxon>
        <taxon>Haptophyta</taxon>
        <taxon>Prymnesiophyceae</taxon>
        <taxon>Prymnesiales</taxon>
        <taxon>Prymnesiaceae</taxon>
        <taxon>Haptolina</taxon>
    </lineage>
</organism>
<gene>
    <name evidence="1" type="ORF">HERI1096_LOCUS18890</name>
</gene>
<name>A0A7S3AXY7_9EUKA</name>
<reference evidence="1" key="1">
    <citation type="submission" date="2021-01" db="EMBL/GenBank/DDBJ databases">
        <authorList>
            <person name="Corre E."/>
            <person name="Pelletier E."/>
            <person name="Niang G."/>
            <person name="Scheremetjew M."/>
            <person name="Finn R."/>
            <person name="Kale V."/>
            <person name="Holt S."/>
            <person name="Cochrane G."/>
            <person name="Meng A."/>
            <person name="Brown T."/>
            <person name="Cohen L."/>
        </authorList>
    </citation>
    <scope>NUCLEOTIDE SEQUENCE</scope>
    <source>
        <strain evidence="1">CCMP281</strain>
    </source>
</reference>
<evidence type="ECO:0000313" key="1">
    <source>
        <dbReference type="EMBL" id="CAE0118191.1"/>
    </source>
</evidence>
<sequence length="309" mass="34135">MHAAAPSLSRPALTIPPLITHHKAGCVMSHIAAAAVNKERAINKSVMTVDCSERGDWPHSDPAPVCFLHVERNPFEMIVSGYLYHMSGAEAWTRRSTMDARNVTATWVGRSHKEWHSLYAFTTLAVRDASVKGHLAAELPEAFGNESYQQYLLRIPPDAGLLAEYVRASQKTLPFLVIAHDAASRSRCSLNVCSSRFEGDRSHCREQWHAIFSKLFPSQRRWQVGLLASAASTACLDGSQRDHWHQSEAQMTRYAAERSEGESHALPTARGVSAGLTQRLLKLDAGLLNHSLAAYSSRLGCELGTRYTS</sequence>
<evidence type="ECO:0008006" key="2">
    <source>
        <dbReference type="Google" id="ProtNLM"/>
    </source>
</evidence>
<accession>A0A7S3AXY7</accession>